<dbReference type="KEGG" id="aqt:FN924_04175"/>
<organism evidence="1 2">
    <name type="scientific">Radiobacillus deserti</name>
    <dbReference type="NCBI Taxonomy" id="2594883"/>
    <lineage>
        <taxon>Bacteria</taxon>
        <taxon>Bacillati</taxon>
        <taxon>Bacillota</taxon>
        <taxon>Bacilli</taxon>
        <taxon>Bacillales</taxon>
        <taxon>Bacillaceae</taxon>
        <taxon>Radiobacillus</taxon>
    </lineage>
</organism>
<dbReference type="Pfam" id="PF05119">
    <property type="entry name" value="Terminase_4"/>
    <property type="match status" value="1"/>
</dbReference>
<dbReference type="OrthoDB" id="2968779at2"/>
<keyword evidence="2" id="KW-1185">Reference proteome</keyword>
<dbReference type="AlphaFoldDB" id="A0A516KDF6"/>
<evidence type="ECO:0000313" key="1">
    <source>
        <dbReference type="EMBL" id="QDP39442.1"/>
    </source>
</evidence>
<dbReference type="EMBL" id="CP041666">
    <property type="protein sequence ID" value="QDP39442.1"/>
    <property type="molecule type" value="Genomic_DNA"/>
</dbReference>
<reference evidence="1 2" key="1">
    <citation type="submission" date="2019-07" db="EMBL/GenBank/DDBJ databases">
        <authorList>
            <person name="Li J."/>
        </authorList>
    </citation>
    <scope>NUCLEOTIDE SEQUENCE [LARGE SCALE GENOMIC DNA]</scope>
    <source>
        <strain evidence="1 2">TKL69</strain>
    </source>
</reference>
<dbReference type="InterPro" id="IPR006448">
    <property type="entry name" value="Phage_term_ssu_P27"/>
</dbReference>
<proteinExistence type="predicted"/>
<dbReference type="RefSeq" id="WP_143892192.1">
    <property type="nucleotide sequence ID" value="NZ_CP041666.1"/>
</dbReference>
<dbReference type="NCBIfam" id="TIGR01558">
    <property type="entry name" value="sm_term_P27"/>
    <property type="match status" value="1"/>
</dbReference>
<dbReference type="Proteomes" id="UP000315215">
    <property type="component" value="Chromosome"/>
</dbReference>
<gene>
    <name evidence="1" type="ORF">FN924_04175</name>
</gene>
<sequence length="115" mass="12979">MKAPEYFNETATKYFDFVVEELIKIDRLNTTDKPIIEGLAFNLSTMEECQKILLKEGFVLEGLHGKKEHPAVAISMKAQSKVLESFKILGLDASMRLKIDKNEDQQSDFIAALIG</sequence>
<protein>
    <submittedName>
        <fullName evidence="1">Phage terminase small subunit P27 family</fullName>
    </submittedName>
</protein>
<name>A0A516KDF6_9BACI</name>
<accession>A0A516KDF6</accession>
<evidence type="ECO:0000313" key="2">
    <source>
        <dbReference type="Proteomes" id="UP000315215"/>
    </source>
</evidence>